<keyword evidence="2" id="KW-1185">Reference proteome</keyword>
<gene>
    <name evidence="1" type="ORF">SAMN05444955_11283</name>
</gene>
<name>A0A1H8GUJ4_9BACL</name>
<reference evidence="1 2" key="1">
    <citation type="submission" date="2016-10" db="EMBL/GenBank/DDBJ databases">
        <authorList>
            <person name="de Groot N.N."/>
        </authorList>
    </citation>
    <scope>NUCLEOTIDE SEQUENCE [LARGE SCALE GENOMIC DNA]</scope>
    <source>
        <strain evidence="1 2">DSM 46701</strain>
    </source>
</reference>
<evidence type="ECO:0000313" key="1">
    <source>
        <dbReference type="EMBL" id="SEN47722.1"/>
    </source>
</evidence>
<evidence type="ECO:0000313" key="2">
    <source>
        <dbReference type="Proteomes" id="UP000199695"/>
    </source>
</evidence>
<dbReference type="EMBL" id="FOCQ01000012">
    <property type="protein sequence ID" value="SEN47722.1"/>
    <property type="molecule type" value="Genomic_DNA"/>
</dbReference>
<dbReference type="Proteomes" id="UP000199695">
    <property type="component" value="Unassembled WGS sequence"/>
</dbReference>
<proteinExistence type="predicted"/>
<sequence length="152" mass="17743">MKQTVDRLYEYLKTKTNHNKKMVLEEMKKITEEVSIESGLALLAIIERYEEYKDGLSDILDRFKQERRKSEFQNADQKGICEQSTLYAVVVKDGIRKEISAVYEDKGFANKVVELARSLEKRVQFSVEPIVQVKVLDEEAFLNHVKQTILKK</sequence>
<dbReference type="RefSeq" id="WP_089970328.1">
    <property type="nucleotide sequence ID" value="NZ_FOCQ01000012.1"/>
</dbReference>
<dbReference type="AlphaFoldDB" id="A0A1H8GUJ4"/>
<protein>
    <submittedName>
        <fullName evidence="1">Uncharacterized protein</fullName>
    </submittedName>
</protein>
<organism evidence="1 2">
    <name type="scientific">Lihuaxuella thermophila</name>
    <dbReference type="NCBI Taxonomy" id="1173111"/>
    <lineage>
        <taxon>Bacteria</taxon>
        <taxon>Bacillati</taxon>
        <taxon>Bacillota</taxon>
        <taxon>Bacilli</taxon>
        <taxon>Bacillales</taxon>
        <taxon>Thermoactinomycetaceae</taxon>
        <taxon>Lihuaxuella</taxon>
    </lineage>
</organism>
<accession>A0A1H8GUJ4</accession>